<dbReference type="EMBL" id="CAJNOV010014569">
    <property type="protein sequence ID" value="CAF1555559.1"/>
    <property type="molecule type" value="Genomic_DNA"/>
</dbReference>
<feature type="transmembrane region" description="Helical" evidence="5">
    <location>
        <begin position="298"/>
        <end position="322"/>
    </location>
</feature>
<dbReference type="Proteomes" id="UP000663856">
    <property type="component" value="Unassembled WGS sequence"/>
</dbReference>
<evidence type="ECO:0000313" key="16">
    <source>
        <dbReference type="Proteomes" id="UP000663866"/>
    </source>
</evidence>
<dbReference type="SUPFAM" id="SSF63712">
    <property type="entry name" value="Nicotinic receptor ligand binding domain-like"/>
    <property type="match status" value="1"/>
</dbReference>
<dbReference type="EMBL" id="CAJNRF010003518">
    <property type="protein sequence ID" value="CAF2051183.1"/>
    <property type="molecule type" value="Genomic_DNA"/>
</dbReference>
<feature type="transmembrane region" description="Helical" evidence="5">
    <location>
        <begin position="457"/>
        <end position="480"/>
    </location>
</feature>
<evidence type="ECO:0000256" key="1">
    <source>
        <dbReference type="ARBA" id="ARBA00004141"/>
    </source>
</evidence>
<dbReference type="Proteomes" id="UP000663842">
    <property type="component" value="Unassembled WGS sequence"/>
</dbReference>
<dbReference type="GO" id="GO:0016020">
    <property type="term" value="C:membrane"/>
    <property type="evidence" value="ECO:0007669"/>
    <property type="project" value="UniProtKB-SubCell"/>
</dbReference>
<evidence type="ECO:0000313" key="11">
    <source>
        <dbReference type="EMBL" id="CAF2051183.1"/>
    </source>
</evidence>
<evidence type="ECO:0000256" key="3">
    <source>
        <dbReference type="ARBA" id="ARBA00022989"/>
    </source>
</evidence>
<keyword evidence="4 5" id="KW-0472">Membrane</keyword>
<dbReference type="Pfam" id="PF02931">
    <property type="entry name" value="Neur_chan_LBD"/>
    <property type="match status" value="1"/>
</dbReference>
<name>A0A816PQF1_9BILA</name>
<dbReference type="EMBL" id="CAJNRG010001609">
    <property type="protein sequence ID" value="CAF2034870.1"/>
    <property type="molecule type" value="Genomic_DNA"/>
</dbReference>
<comment type="caution">
    <text evidence="11">The sequence shown here is derived from an EMBL/GenBank/DDBJ whole genome shotgun (WGS) entry which is preliminary data.</text>
</comment>
<dbReference type="OrthoDB" id="9980300at2759"/>
<dbReference type="Proteomes" id="UP000663834">
    <property type="component" value="Unassembled WGS sequence"/>
</dbReference>
<feature type="transmembrane region" description="Helical" evidence="5">
    <location>
        <begin position="268"/>
        <end position="286"/>
    </location>
</feature>
<dbReference type="Gene3D" id="1.20.58.390">
    <property type="entry name" value="Neurotransmitter-gated ion-channel transmembrane domain"/>
    <property type="match status" value="1"/>
</dbReference>
<keyword evidence="16" id="KW-1185">Reference proteome</keyword>
<evidence type="ECO:0000313" key="13">
    <source>
        <dbReference type="EMBL" id="CAF3736914.1"/>
    </source>
</evidence>
<sequence length="509" mass="59582">MTNSTDLLNILRGLFLILLYINIQILHVSTNEIELRRLLFHKRAYDQNVCPEAGVTKVHTNLILLQIESVNEKAQVVTSNIQLTCAWCDPYMSWNASRFNITELSVGSGYLWTPDVVVVNSADGKYSRNRDNYALILRHDGYVRFMFQDLWKTICKVRSTYFPFDQQHCTIIIRSGSHDTQSIKFIQRRPIQGRSFIRGEWELVHSYTEITDERVSDFGQVDYSLVRFSLILKRNHLYYLIKIILPFTLVSFVTLFTFLLPPQSGEKLTLNVTILLSLVIYLQLLSEYIPKSDDETPILTLFCNANFLLVFLSCIMTVYVLYLYHRPSTSHIACVPTYMKRILLDRLSPFVYCSINKYRKKKSLSKRKTKENRPRRLSSMEKNTYRIFSITPPVVTSNQQAVEILQCLQQIKTYIRKQWLLPLQLHNEYDMENNFLKIDNQQRLHEWQLVALLLDRLFFIVFTIAMPCTALLFVSAHWSIANDFRSNLTTTKLPTIDAKCNLLYKPMIT</sequence>
<dbReference type="Pfam" id="PF02932">
    <property type="entry name" value="Neur_chan_memb"/>
    <property type="match status" value="1"/>
</dbReference>
<dbReference type="GO" id="GO:0005230">
    <property type="term" value="F:extracellular ligand-gated monoatomic ion channel activity"/>
    <property type="evidence" value="ECO:0007669"/>
    <property type="project" value="InterPro"/>
</dbReference>
<dbReference type="InterPro" id="IPR006201">
    <property type="entry name" value="Neur_channel"/>
</dbReference>
<dbReference type="InterPro" id="IPR038050">
    <property type="entry name" value="Neuro_actylchol_rec"/>
</dbReference>
<dbReference type="EMBL" id="CAJOBG010000247">
    <property type="protein sequence ID" value="CAF3784501.1"/>
    <property type="molecule type" value="Genomic_DNA"/>
</dbReference>
<dbReference type="SUPFAM" id="SSF90112">
    <property type="entry name" value="Neurotransmitter-gated ion-channel transmembrane pore"/>
    <property type="match status" value="1"/>
</dbReference>
<dbReference type="PRINTS" id="PR00252">
    <property type="entry name" value="NRIONCHANNEL"/>
</dbReference>
<comment type="subcellular location">
    <subcellularLocation>
        <location evidence="1">Membrane</location>
        <topology evidence="1">Multi-pass membrane protein</topology>
    </subcellularLocation>
</comment>
<evidence type="ECO:0000313" key="8">
    <source>
        <dbReference type="EMBL" id="CAF1555559.1"/>
    </source>
</evidence>
<evidence type="ECO:0000313" key="15">
    <source>
        <dbReference type="Proteomes" id="UP000663856"/>
    </source>
</evidence>
<feature type="transmembrane region" description="Helical" evidence="5">
    <location>
        <begin position="237"/>
        <end position="261"/>
    </location>
</feature>
<organism evidence="11 15">
    <name type="scientific">Rotaria magnacalcarata</name>
    <dbReference type="NCBI Taxonomy" id="392030"/>
    <lineage>
        <taxon>Eukaryota</taxon>
        <taxon>Metazoa</taxon>
        <taxon>Spiralia</taxon>
        <taxon>Gnathifera</taxon>
        <taxon>Rotifera</taxon>
        <taxon>Eurotatoria</taxon>
        <taxon>Bdelloidea</taxon>
        <taxon>Philodinida</taxon>
        <taxon>Philodinidae</taxon>
        <taxon>Rotaria</taxon>
    </lineage>
</organism>
<evidence type="ECO:0000313" key="12">
    <source>
        <dbReference type="EMBL" id="CAF2087560.1"/>
    </source>
</evidence>
<accession>A0A816PQF1</accession>
<protein>
    <submittedName>
        <fullName evidence="11">Uncharacterized protein</fullName>
    </submittedName>
</protein>
<evidence type="ECO:0000256" key="4">
    <source>
        <dbReference type="ARBA" id="ARBA00023136"/>
    </source>
</evidence>
<dbReference type="GO" id="GO:0004888">
    <property type="term" value="F:transmembrane signaling receptor activity"/>
    <property type="evidence" value="ECO:0007669"/>
    <property type="project" value="InterPro"/>
</dbReference>
<evidence type="ECO:0000259" key="6">
    <source>
        <dbReference type="Pfam" id="PF02931"/>
    </source>
</evidence>
<feature type="domain" description="Neurotransmitter-gated ion-channel ligand-binding" evidence="6">
    <location>
        <begin position="37"/>
        <end position="235"/>
    </location>
</feature>
<dbReference type="Proteomes" id="UP000663855">
    <property type="component" value="Unassembled WGS sequence"/>
</dbReference>
<dbReference type="InterPro" id="IPR006029">
    <property type="entry name" value="Neurotrans-gated_channel_TM"/>
</dbReference>
<dbReference type="AlphaFoldDB" id="A0A816PQF1"/>
<dbReference type="InterPro" id="IPR036719">
    <property type="entry name" value="Neuro-gated_channel_TM_sf"/>
</dbReference>
<dbReference type="InterPro" id="IPR036734">
    <property type="entry name" value="Neur_chan_lig-bd_sf"/>
</dbReference>
<dbReference type="CDD" id="cd19051">
    <property type="entry name" value="LGIC_TM_cation"/>
    <property type="match status" value="1"/>
</dbReference>
<reference evidence="11" key="1">
    <citation type="submission" date="2021-02" db="EMBL/GenBank/DDBJ databases">
        <authorList>
            <person name="Nowell W R."/>
        </authorList>
    </citation>
    <scope>NUCLEOTIDE SEQUENCE</scope>
</reference>
<dbReference type="InterPro" id="IPR006202">
    <property type="entry name" value="Neur_chan_lig-bd"/>
</dbReference>
<dbReference type="EMBL" id="CAJNOW010015572">
    <property type="protein sequence ID" value="CAF1642994.1"/>
    <property type="molecule type" value="Genomic_DNA"/>
</dbReference>
<dbReference type="EMBL" id="CAJOBF010000062">
    <property type="protein sequence ID" value="CAF3736914.1"/>
    <property type="molecule type" value="Genomic_DNA"/>
</dbReference>
<evidence type="ECO:0000259" key="7">
    <source>
        <dbReference type="Pfam" id="PF02932"/>
    </source>
</evidence>
<dbReference type="Proteomes" id="UP000663866">
    <property type="component" value="Unassembled WGS sequence"/>
</dbReference>
<evidence type="ECO:0000313" key="9">
    <source>
        <dbReference type="EMBL" id="CAF1642994.1"/>
    </source>
</evidence>
<dbReference type="Proteomes" id="UP000663887">
    <property type="component" value="Unassembled WGS sequence"/>
</dbReference>
<dbReference type="Proteomes" id="UP000663824">
    <property type="component" value="Unassembled WGS sequence"/>
</dbReference>
<proteinExistence type="predicted"/>
<dbReference type="EMBL" id="CAJNRE010010038">
    <property type="protein sequence ID" value="CAF2087560.1"/>
    <property type="molecule type" value="Genomic_DNA"/>
</dbReference>
<evidence type="ECO:0000313" key="10">
    <source>
        <dbReference type="EMBL" id="CAF2034870.1"/>
    </source>
</evidence>
<feature type="domain" description="Neurotransmitter-gated ion-channel transmembrane" evidence="7">
    <location>
        <begin position="243"/>
        <end position="470"/>
    </location>
</feature>
<dbReference type="Gene3D" id="2.70.170.10">
    <property type="entry name" value="Neurotransmitter-gated ion-channel ligand-binding domain"/>
    <property type="match status" value="1"/>
</dbReference>
<gene>
    <name evidence="8" type="ORF">CJN711_LOCUS30747</name>
    <name evidence="9" type="ORF">KQP761_LOCUS28417</name>
    <name evidence="12" type="ORF">MBJ925_LOCUS19757</name>
    <name evidence="14" type="ORF">OVN521_LOCUS2961</name>
    <name evidence="13" type="ORF">UXM345_LOCUS1182</name>
    <name evidence="11" type="ORF">WKI299_LOCUS10173</name>
    <name evidence="10" type="ORF">XDN619_LOCUS5731</name>
</gene>
<evidence type="ECO:0000313" key="14">
    <source>
        <dbReference type="EMBL" id="CAF3784501.1"/>
    </source>
</evidence>
<evidence type="ECO:0000256" key="2">
    <source>
        <dbReference type="ARBA" id="ARBA00022692"/>
    </source>
</evidence>
<keyword evidence="2 5" id="KW-0812">Transmembrane</keyword>
<dbReference type="FunFam" id="2.70.170.10:FF:000028">
    <property type="entry name" value="AcetylCholine Receptor"/>
    <property type="match status" value="1"/>
</dbReference>
<keyword evidence="3 5" id="KW-1133">Transmembrane helix</keyword>
<dbReference type="PANTHER" id="PTHR18945">
    <property type="entry name" value="NEUROTRANSMITTER GATED ION CHANNEL"/>
    <property type="match status" value="1"/>
</dbReference>
<feature type="transmembrane region" description="Helical" evidence="5">
    <location>
        <begin position="7"/>
        <end position="27"/>
    </location>
</feature>
<evidence type="ECO:0000256" key="5">
    <source>
        <dbReference type="SAM" id="Phobius"/>
    </source>
</evidence>